<evidence type="ECO:0000256" key="5">
    <source>
        <dbReference type="HAMAP-Rule" id="MF_00014"/>
    </source>
</evidence>
<dbReference type="InterPro" id="IPR011033">
    <property type="entry name" value="PRC_barrel-like_sf"/>
</dbReference>
<dbReference type="PANTHER" id="PTHR33692">
    <property type="entry name" value="RIBOSOME MATURATION FACTOR RIMM"/>
    <property type="match status" value="1"/>
</dbReference>
<proteinExistence type="inferred from homology"/>
<evidence type="ECO:0000256" key="4">
    <source>
        <dbReference type="ARBA" id="ARBA00023186"/>
    </source>
</evidence>
<comment type="similarity">
    <text evidence="5">Belongs to the RimM family.</text>
</comment>
<dbReference type="InterPro" id="IPR002676">
    <property type="entry name" value="RimM_N"/>
</dbReference>
<evidence type="ECO:0000256" key="3">
    <source>
        <dbReference type="ARBA" id="ARBA00022552"/>
    </source>
</evidence>
<dbReference type="GO" id="GO:0005840">
    <property type="term" value="C:ribosome"/>
    <property type="evidence" value="ECO:0007669"/>
    <property type="project" value="InterPro"/>
</dbReference>
<dbReference type="Pfam" id="PF24986">
    <property type="entry name" value="PRC_RimM"/>
    <property type="match status" value="1"/>
</dbReference>
<dbReference type="KEGG" id="hhk:HH1059_21730"/>
<dbReference type="InterPro" id="IPR011961">
    <property type="entry name" value="RimM"/>
</dbReference>
<reference evidence="8" key="1">
    <citation type="submission" date="2016-02" db="EMBL/GenBank/DDBJ databases">
        <title>Halorhodospira halochloris DSM-1059 complete genome, version 2.</title>
        <authorList>
            <person name="Tsukatani Y."/>
        </authorList>
    </citation>
    <scope>NUCLEOTIDE SEQUENCE</scope>
    <source>
        <strain evidence="8">DSM 1059</strain>
    </source>
</reference>
<dbReference type="Gene3D" id="2.30.30.240">
    <property type="entry name" value="PRC-barrel domain"/>
    <property type="match status" value="1"/>
</dbReference>
<dbReference type="NCBIfam" id="TIGR02273">
    <property type="entry name" value="16S_RimM"/>
    <property type="match status" value="1"/>
</dbReference>
<evidence type="ECO:0000259" key="7">
    <source>
        <dbReference type="Pfam" id="PF24986"/>
    </source>
</evidence>
<dbReference type="PANTHER" id="PTHR33692:SF1">
    <property type="entry name" value="RIBOSOME MATURATION FACTOR RIMM"/>
    <property type="match status" value="1"/>
</dbReference>
<feature type="domain" description="Ribosome maturation factor RimM PRC barrel" evidence="7">
    <location>
        <begin position="109"/>
        <end position="173"/>
    </location>
</feature>
<gene>
    <name evidence="5 8" type="primary">rimM</name>
    <name evidence="8" type="ORF">HH1059_21730</name>
</gene>
<sequence>MGRAVEGVDDKPNMVTVGRVVGLYGVQGWLRVYSYTQPKENLLAYPKWQLCGSKLLAEFAVEASKKQGKGLVAKLQRVDDRDQARAWLGFDIRIPRADLPELGEDEYYWADLLGLEVYDLEQRHLGVVDHLLETGANDVMVVCGDRERLIPFVPGYYVKRVDLNRGFISVDWDPEF</sequence>
<evidence type="ECO:0000313" key="9">
    <source>
        <dbReference type="Proteomes" id="UP000218890"/>
    </source>
</evidence>
<dbReference type="InterPro" id="IPR009000">
    <property type="entry name" value="Transl_B-barrel_sf"/>
</dbReference>
<dbReference type="SUPFAM" id="SSF50346">
    <property type="entry name" value="PRC-barrel domain"/>
    <property type="match status" value="1"/>
</dbReference>
<evidence type="ECO:0000256" key="1">
    <source>
        <dbReference type="ARBA" id="ARBA00022490"/>
    </source>
</evidence>
<dbReference type="GO" id="GO:0042274">
    <property type="term" value="P:ribosomal small subunit biogenesis"/>
    <property type="evidence" value="ECO:0007669"/>
    <property type="project" value="UniProtKB-UniRule"/>
</dbReference>
<dbReference type="AlphaFoldDB" id="A0A0X8XBE3"/>
<dbReference type="SUPFAM" id="SSF50447">
    <property type="entry name" value="Translation proteins"/>
    <property type="match status" value="1"/>
</dbReference>
<keyword evidence="1 5" id="KW-0963">Cytoplasm</keyword>
<evidence type="ECO:0000259" key="6">
    <source>
        <dbReference type="Pfam" id="PF01782"/>
    </source>
</evidence>
<dbReference type="Proteomes" id="UP000218890">
    <property type="component" value="Chromosome"/>
</dbReference>
<dbReference type="Pfam" id="PF01782">
    <property type="entry name" value="RimM"/>
    <property type="match status" value="1"/>
</dbReference>
<evidence type="ECO:0000256" key="2">
    <source>
        <dbReference type="ARBA" id="ARBA00022517"/>
    </source>
</evidence>
<protein>
    <recommendedName>
        <fullName evidence="5">Ribosome maturation factor RimM</fullName>
    </recommendedName>
</protein>
<comment type="domain">
    <text evidence="5">The PRC barrel domain binds ribosomal protein uS19.</text>
</comment>
<dbReference type="GO" id="GO:0005737">
    <property type="term" value="C:cytoplasm"/>
    <property type="evidence" value="ECO:0007669"/>
    <property type="project" value="UniProtKB-SubCell"/>
</dbReference>
<dbReference type="GO" id="GO:0043022">
    <property type="term" value="F:ribosome binding"/>
    <property type="evidence" value="ECO:0007669"/>
    <property type="project" value="InterPro"/>
</dbReference>
<comment type="subcellular location">
    <subcellularLocation>
        <location evidence="5">Cytoplasm</location>
    </subcellularLocation>
</comment>
<dbReference type="GO" id="GO:0006364">
    <property type="term" value="P:rRNA processing"/>
    <property type="evidence" value="ECO:0007669"/>
    <property type="project" value="UniProtKB-UniRule"/>
</dbReference>
<dbReference type="InterPro" id="IPR036976">
    <property type="entry name" value="RimM_N_sf"/>
</dbReference>
<dbReference type="InterPro" id="IPR056792">
    <property type="entry name" value="PRC_RimM"/>
</dbReference>
<keyword evidence="4 5" id="KW-0143">Chaperone</keyword>
<organism evidence="8 9">
    <name type="scientific">Halorhodospira halochloris</name>
    <name type="common">Ectothiorhodospira halochloris</name>
    <dbReference type="NCBI Taxonomy" id="1052"/>
    <lineage>
        <taxon>Bacteria</taxon>
        <taxon>Pseudomonadati</taxon>
        <taxon>Pseudomonadota</taxon>
        <taxon>Gammaproteobacteria</taxon>
        <taxon>Chromatiales</taxon>
        <taxon>Ectothiorhodospiraceae</taxon>
        <taxon>Halorhodospira</taxon>
    </lineage>
</organism>
<comment type="function">
    <text evidence="5">An accessory protein needed during the final step in the assembly of 30S ribosomal subunit, possibly for assembly of the head region. Essential for efficient processing of 16S rRNA. May be needed both before and after RbfA during the maturation of 16S rRNA. It has affinity for free ribosomal 30S subunits but not for 70S ribosomes.</text>
</comment>
<dbReference type="Gene3D" id="2.40.30.60">
    <property type="entry name" value="RimM"/>
    <property type="match status" value="1"/>
</dbReference>
<dbReference type="HAMAP" id="MF_00014">
    <property type="entry name" value="Ribosome_mat_RimM"/>
    <property type="match status" value="1"/>
</dbReference>
<feature type="domain" description="RimM N-terminal" evidence="6">
    <location>
        <begin position="16"/>
        <end position="97"/>
    </location>
</feature>
<keyword evidence="9" id="KW-1185">Reference proteome</keyword>
<keyword evidence="2 5" id="KW-0690">Ribosome biogenesis</keyword>
<comment type="subunit">
    <text evidence="5">Binds ribosomal protein uS19.</text>
</comment>
<dbReference type="EMBL" id="AP017372">
    <property type="protein sequence ID" value="BAU58882.2"/>
    <property type="molecule type" value="Genomic_DNA"/>
</dbReference>
<name>A0A0X8XBE3_HALHR</name>
<evidence type="ECO:0000313" key="8">
    <source>
        <dbReference type="EMBL" id="BAU58882.2"/>
    </source>
</evidence>
<accession>A0A0X8XBE3</accession>
<keyword evidence="3 5" id="KW-0698">rRNA processing</keyword>